<dbReference type="PANTHER" id="PTHR21107:SF2">
    <property type="entry name" value="CYTOCHROME C OXIDASE ASSEMBLY PROTEIN COX19"/>
    <property type="match status" value="1"/>
</dbReference>
<protein>
    <recommendedName>
        <fullName evidence="7">CHCH domain-containing protein</fullName>
    </recommendedName>
</protein>
<name>A0A7R9A4Z7_9CRUS</name>
<evidence type="ECO:0000256" key="2">
    <source>
        <dbReference type="ARBA" id="ARBA00022490"/>
    </source>
</evidence>
<evidence type="ECO:0008006" key="7">
    <source>
        <dbReference type="Google" id="ProtNLM"/>
    </source>
</evidence>
<dbReference type="AlphaFoldDB" id="A0A7R9A4Z7"/>
<organism evidence="5">
    <name type="scientific">Darwinula stevensoni</name>
    <dbReference type="NCBI Taxonomy" id="69355"/>
    <lineage>
        <taxon>Eukaryota</taxon>
        <taxon>Metazoa</taxon>
        <taxon>Ecdysozoa</taxon>
        <taxon>Arthropoda</taxon>
        <taxon>Crustacea</taxon>
        <taxon>Oligostraca</taxon>
        <taxon>Ostracoda</taxon>
        <taxon>Podocopa</taxon>
        <taxon>Podocopida</taxon>
        <taxon>Darwinulocopina</taxon>
        <taxon>Darwinuloidea</taxon>
        <taxon>Darwinulidae</taxon>
        <taxon>Darwinula</taxon>
    </lineage>
</organism>
<dbReference type="InterPro" id="IPR051383">
    <property type="entry name" value="COX19"/>
</dbReference>
<evidence type="ECO:0000256" key="1">
    <source>
        <dbReference type="ARBA" id="ARBA00004496"/>
    </source>
</evidence>
<evidence type="ECO:0000256" key="3">
    <source>
        <dbReference type="ARBA" id="ARBA00023157"/>
    </source>
</evidence>
<dbReference type="EMBL" id="CAJPEV010000441">
    <property type="protein sequence ID" value="CAG0885327.1"/>
    <property type="molecule type" value="Genomic_DNA"/>
</dbReference>
<evidence type="ECO:0000313" key="6">
    <source>
        <dbReference type="Proteomes" id="UP000677054"/>
    </source>
</evidence>
<dbReference type="GO" id="GO:0033617">
    <property type="term" value="P:mitochondrial respiratory chain complex IV assembly"/>
    <property type="evidence" value="ECO:0007669"/>
    <property type="project" value="TreeGrafter"/>
</dbReference>
<keyword evidence="3" id="KW-1015">Disulfide bond</keyword>
<keyword evidence="2" id="KW-0963">Cytoplasm</keyword>
<proteinExistence type="inferred from homology"/>
<keyword evidence="6" id="KW-1185">Reference proteome</keyword>
<accession>A0A7R9A4Z7</accession>
<evidence type="ECO:0000313" key="5">
    <source>
        <dbReference type="EMBL" id="CAD7243503.1"/>
    </source>
</evidence>
<dbReference type="OrthoDB" id="268594at2759"/>
<reference evidence="5" key="1">
    <citation type="submission" date="2020-11" db="EMBL/GenBank/DDBJ databases">
        <authorList>
            <person name="Tran Van P."/>
        </authorList>
    </citation>
    <scope>NUCLEOTIDE SEQUENCE</scope>
</reference>
<dbReference type="PANTHER" id="PTHR21107">
    <property type="entry name" value="CYTOCHROME C OXIDASE ASSEMBLY PROTEIN COX19"/>
    <property type="match status" value="1"/>
</dbReference>
<dbReference type="EMBL" id="LR899958">
    <property type="protein sequence ID" value="CAD7243503.1"/>
    <property type="molecule type" value="Genomic_DNA"/>
</dbReference>
<comment type="similarity">
    <text evidence="4">Belongs to the COX19 family.</text>
</comment>
<evidence type="ECO:0000256" key="4">
    <source>
        <dbReference type="ARBA" id="ARBA00038223"/>
    </source>
</evidence>
<sequence length="101" mass="11636">MFLGFSGSKITEWAQDFVSMSSMTFGQKTFTPTPPDKGSFPLDHEGVCKREMIHYMLCLRQNDGLNSLCQETARAYFQCRMDNDLMAKEDWTKLGYQDSKD</sequence>
<dbReference type="Proteomes" id="UP000677054">
    <property type="component" value="Unassembled WGS sequence"/>
</dbReference>
<dbReference type="GO" id="GO:0005758">
    <property type="term" value="C:mitochondrial intermembrane space"/>
    <property type="evidence" value="ECO:0007669"/>
    <property type="project" value="TreeGrafter"/>
</dbReference>
<comment type="subcellular location">
    <subcellularLocation>
        <location evidence="1">Cytoplasm</location>
    </subcellularLocation>
</comment>
<gene>
    <name evidence="5" type="ORF">DSTB1V02_LOCUS3421</name>
</gene>